<keyword evidence="3" id="KW-0328">Glycosyltransferase</keyword>
<keyword evidence="1 3" id="KW-0808">Transferase</keyword>
<evidence type="ECO:0000313" key="4">
    <source>
        <dbReference type="Proteomes" id="UP001290462"/>
    </source>
</evidence>
<proteinExistence type="predicted"/>
<accession>A0AAW9K5H3</accession>
<dbReference type="Pfam" id="PF00534">
    <property type="entry name" value="Glycos_transf_1"/>
    <property type="match status" value="1"/>
</dbReference>
<organism evidence="3 4">
    <name type="scientific">Carnobacterium maltaromaticum</name>
    <name type="common">Carnobacterium piscicola</name>
    <dbReference type="NCBI Taxonomy" id="2751"/>
    <lineage>
        <taxon>Bacteria</taxon>
        <taxon>Bacillati</taxon>
        <taxon>Bacillota</taxon>
        <taxon>Bacilli</taxon>
        <taxon>Lactobacillales</taxon>
        <taxon>Carnobacteriaceae</taxon>
        <taxon>Carnobacterium</taxon>
    </lineage>
</organism>
<dbReference type="RefSeq" id="WP_322808845.1">
    <property type="nucleotide sequence ID" value="NZ_JAVBVO010000003.1"/>
</dbReference>
<reference evidence="3" key="1">
    <citation type="submission" date="2023-08" db="EMBL/GenBank/DDBJ databases">
        <title>Genomic characterization of piscicolin 126 produced by Carnobacterium maltaromaticum CM22 strain isolated from salmon (Salmo salar).</title>
        <authorList>
            <person name="Gonzalez-Gragera E."/>
            <person name="Garcia-Lopez J.D."/>
            <person name="Teso-Perez C."/>
            <person name="Gimenez-Hernandez I."/>
            <person name="Peralta-Sanchez J.M."/>
            <person name="Valdivia E."/>
            <person name="Montalban-Lopez M."/>
            <person name="Martin-Platero A.M."/>
            <person name="Banos A."/>
            <person name="Martinez-Bueno M."/>
        </authorList>
    </citation>
    <scope>NUCLEOTIDE SEQUENCE</scope>
    <source>
        <strain evidence="3">CM22</strain>
    </source>
</reference>
<dbReference type="Proteomes" id="UP001290462">
    <property type="component" value="Unassembled WGS sequence"/>
</dbReference>
<dbReference type="AlphaFoldDB" id="A0AAW9K5H3"/>
<evidence type="ECO:0000259" key="2">
    <source>
        <dbReference type="Pfam" id="PF00534"/>
    </source>
</evidence>
<gene>
    <name evidence="3" type="ORF">RAK27_08175</name>
</gene>
<dbReference type="EMBL" id="JAVBVO010000003">
    <property type="protein sequence ID" value="MDZ5758627.1"/>
    <property type="molecule type" value="Genomic_DNA"/>
</dbReference>
<evidence type="ECO:0000313" key="3">
    <source>
        <dbReference type="EMBL" id="MDZ5758627.1"/>
    </source>
</evidence>
<dbReference type="SUPFAM" id="SSF53756">
    <property type="entry name" value="UDP-Glycosyltransferase/glycogen phosphorylase"/>
    <property type="match status" value="1"/>
</dbReference>
<dbReference type="EC" id="2.4.-.-" evidence="3"/>
<dbReference type="InterPro" id="IPR001296">
    <property type="entry name" value="Glyco_trans_1"/>
</dbReference>
<dbReference type="PANTHER" id="PTHR46401">
    <property type="entry name" value="GLYCOSYLTRANSFERASE WBBK-RELATED"/>
    <property type="match status" value="1"/>
</dbReference>
<dbReference type="Gene3D" id="3.40.50.2000">
    <property type="entry name" value="Glycogen Phosphorylase B"/>
    <property type="match status" value="2"/>
</dbReference>
<dbReference type="GO" id="GO:0009103">
    <property type="term" value="P:lipopolysaccharide biosynthetic process"/>
    <property type="evidence" value="ECO:0007669"/>
    <property type="project" value="TreeGrafter"/>
</dbReference>
<feature type="domain" description="Glycosyl transferase family 1" evidence="2">
    <location>
        <begin position="209"/>
        <end position="345"/>
    </location>
</feature>
<evidence type="ECO:0000256" key="1">
    <source>
        <dbReference type="ARBA" id="ARBA00022679"/>
    </source>
</evidence>
<sequence length="374" mass="43871">MKKNIILVNNTAASYGGALSILTSFISEVAYKSNEKNFFYIFCSIDLTKFNTKNVKIIILDNVKTNSQRLLWDYYGLKKWTKENKVNPDLIISLQNTSVKRFRDKKQIVYLHQSLPYYNQKWSLFKKSERKLWFYKNVYSYFIHNSLKKNMVVVQTNWMKKLVIQKHNLIKDNVFVVAPIKSKQTENSLIETTKITNNSVYKFFYPCSDAQYKNHRVLLEAANILKNKGITDFLIEISISGESEYLLKLTEYIYRNNLNTNVKLIGRIEPKNIKDKYLQANCILFPSYIETFGLPLIEAAELNLPVIAVDLDYAKEVLKGYNKAYFANYKQSIEWADKMEKMLMNLDGMNELSGKLDKLTTWDNFVEIIERIQI</sequence>
<comment type="caution">
    <text evidence="3">The sequence shown here is derived from an EMBL/GenBank/DDBJ whole genome shotgun (WGS) entry which is preliminary data.</text>
</comment>
<dbReference type="PANTHER" id="PTHR46401:SF2">
    <property type="entry name" value="GLYCOSYLTRANSFERASE WBBK-RELATED"/>
    <property type="match status" value="1"/>
</dbReference>
<protein>
    <submittedName>
        <fullName evidence="3">Glycosyltransferase</fullName>
        <ecNumber evidence="3">2.4.-.-</ecNumber>
    </submittedName>
</protein>
<dbReference type="GO" id="GO:0016757">
    <property type="term" value="F:glycosyltransferase activity"/>
    <property type="evidence" value="ECO:0007669"/>
    <property type="project" value="UniProtKB-KW"/>
</dbReference>
<name>A0AAW9K5H3_CARML</name>